<reference evidence="6 7" key="1">
    <citation type="journal article" date="2017" name="Gigascience">
        <title>Draft genome of the honey bee ectoparasitic mite, Tropilaelaps mercedesae, is shaped by the parasitic life history.</title>
        <authorList>
            <person name="Dong X."/>
            <person name="Armstrong S.D."/>
            <person name="Xia D."/>
            <person name="Makepeace B.L."/>
            <person name="Darby A.C."/>
            <person name="Kadowaki T."/>
        </authorList>
    </citation>
    <scope>NUCLEOTIDE SEQUENCE [LARGE SCALE GENOMIC DNA]</scope>
    <source>
        <strain evidence="6">Wuxi-XJTLU</strain>
    </source>
</reference>
<feature type="region of interest" description="Disordered" evidence="3">
    <location>
        <begin position="139"/>
        <end position="158"/>
    </location>
</feature>
<dbReference type="PROSITE" id="PS51228">
    <property type="entry name" value="ACB_2"/>
    <property type="match status" value="1"/>
</dbReference>
<keyword evidence="1" id="KW-0446">Lipid-binding</keyword>
<evidence type="ECO:0000313" key="7">
    <source>
        <dbReference type="Proteomes" id="UP000192247"/>
    </source>
</evidence>
<dbReference type="GO" id="GO:0005737">
    <property type="term" value="C:cytoplasm"/>
    <property type="evidence" value="ECO:0007669"/>
    <property type="project" value="TreeGrafter"/>
</dbReference>
<feature type="transmembrane region" description="Helical" evidence="4">
    <location>
        <begin position="335"/>
        <end position="354"/>
    </location>
</feature>
<dbReference type="Pfam" id="PF00887">
    <property type="entry name" value="ACBP"/>
    <property type="match status" value="1"/>
</dbReference>
<dbReference type="OrthoDB" id="71307at2759"/>
<feature type="coiled-coil region" evidence="2">
    <location>
        <begin position="296"/>
        <end position="323"/>
    </location>
</feature>
<evidence type="ECO:0000256" key="4">
    <source>
        <dbReference type="SAM" id="Phobius"/>
    </source>
</evidence>
<dbReference type="GO" id="GO:0006631">
    <property type="term" value="P:fatty acid metabolic process"/>
    <property type="evidence" value="ECO:0007669"/>
    <property type="project" value="TreeGrafter"/>
</dbReference>
<organism evidence="6 7">
    <name type="scientific">Tropilaelaps mercedesae</name>
    <dbReference type="NCBI Taxonomy" id="418985"/>
    <lineage>
        <taxon>Eukaryota</taxon>
        <taxon>Metazoa</taxon>
        <taxon>Ecdysozoa</taxon>
        <taxon>Arthropoda</taxon>
        <taxon>Chelicerata</taxon>
        <taxon>Arachnida</taxon>
        <taxon>Acari</taxon>
        <taxon>Parasitiformes</taxon>
        <taxon>Mesostigmata</taxon>
        <taxon>Gamasina</taxon>
        <taxon>Dermanyssoidea</taxon>
        <taxon>Laelapidae</taxon>
        <taxon>Tropilaelaps</taxon>
    </lineage>
</organism>
<feature type="region of interest" description="Disordered" evidence="3">
    <location>
        <begin position="249"/>
        <end position="287"/>
    </location>
</feature>
<dbReference type="PANTHER" id="PTHR23310">
    <property type="entry name" value="ACYL-COA-BINDING PROTEIN, ACBP"/>
    <property type="match status" value="1"/>
</dbReference>
<dbReference type="FunFam" id="1.20.80.10:FF:000010">
    <property type="entry name" value="Acyl-CoA-binding domain-containing protein 5"/>
    <property type="match status" value="1"/>
</dbReference>
<dbReference type="EMBL" id="MNPL01028318">
    <property type="protein sequence ID" value="OQR67580.1"/>
    <property type="molecule type" value="Genomic_DNA"/>
</dbReference>
<feature type="compositionally biased region" description="Basic and acidic residues" evidence="3">
    <location>
        <begin position="148"/>
        <end position="158"/>
    </location>
</feature>
<dbReference type="InterPro" id="IPR000582">
    <property type="entry name" value="Acyl-CoA-binding_protein"/>
</dbReference>
<dbReference type="AlphaFoldDB" id="A0A1V9X1Q3"/>
<feature type="domain" description="ACB" evidence="5">
    <location>
        <begin position="3"/>
        <end position="92"/>
    </location>
</feature>
<gene>
    <name evidence="6" type="ORF">BIW11_02170</name>
</gene>
<keyword evidence="7" id="KW-1185">Reference proteome</keyword>
<keyword evidence="4" id="KW-1133">Transmembrane helix</keyword>
<dbReference type="InParanoid" id="A0A1V9X1Q3"/>
<protein>
    <recommendedName>
        <fullName evidence="5">ACB domain-containing protein</fullName>
    </recommendedName>
</protein>
<comment type="caution">
    <text evidence="6">The sequence shown here is derived from an EMBL/GenBank/DDBJ whole genome shotgun (WGS) entry which is preliminary data.</text>
</comment>
<name>A0A1V9X1Q3_9ACAR</name>
<dbReference type="Gene3D" id="1.20.80.10">
    <property type="match status" value="1"/>
</dbReference>
<dbReference type="GO" id="GO:0019915">
    <property type="term" value="P:lipid storage"/>
    <property type="evidence" value="ECO:0007669"/>
    <property type="project" value="UniProtKB-ARBA"/>
</dbReference>
<dbReference type="InterPro" id="IPR014352">
    <property type="entry name" value="FERM/acyl-CoA-bd_prot_sf"/>
</dbReference>
<dbReference type="STRING" id="418985.A0A1V9X1Q3"/>
<dbReference type="GO" id="GO:0000062">
    <property type="term" value="F:fatty-acyl-CoA binding"/>
    <property type="evidence" value="ECO:0007669"/>
    <property type="project" value="InterPro"/>
</dbReference>
<evidence type="ECO:0000256" key="2">
    <source>
        <dbReference type="SAM" id="Coils"/>
    </source>
</evidence>
<accession>A0A1V9X1Q3</accession>
<dbReference type="PANTHER" id="PTHR23310:SF77">
    <property type="entry name" value="LD25952P"/>
    <property type="match status" value="1"/>
</dbReference>
<dbReference type="SUPFAM" id="SSF47027">
    <property type="entry name" value="Acyl-CoA binding protein"/>
    <property type="match status" value="1"/>
</dbReference>
<evidence type="ECO:0000256" key="1">
    <source>
        <dbReference type="ARBA" id="ARBA00023121"/>
    </source>
</evidence>
<dbReference type="Proteomes" id="UP000192247">
    <property type="component" value="Unassembled WGS sequence"/>
</dbReference>
<dbReference type="InterPro" id="IPR035984">
    <property type="entry name" value="Acyl-CoA-binding_sf"/>
</dbReference>
<keyword evidence="4" id="KW-0472">Membrane</keyword>
<evidence type="ECO:0000313" key="6">
    <source>
        <dbReference type="EMBL" id="OQR67580.1"/>
    </source>
</evidence>
<evidence type="ECO:0000259" key="5">
    <source>
        <dbReference type="PROSITE" id="PS51228"/>
    </source>
</evidence>
<sequence>MSVEDQFDAAVQIIRSLPKNGRFHPPYALQLTFYSYYKQATEGPCTGSRPSFWDVAARVKFDAWNGLGTMTKAEAMEKYVNDFVTTIKQLQRNATPDEVKEALSYAKPKHIALFRPLFGDVTNVDLTNIPSELRTLAKTDNGGSVMEDTGRHSEDDIEKLDNDHDTDGEEYSDTFNHIDNEHFNNIEQAEIITDSSVHYGNIKNNNNNNKIVKAGGGDPNNCPPPPMAAYMGFNREPFSGASSGMWLSGNPLGLPGGKSSSEGRTYPVSGNGGGRRPSDANAPNGVQPVDNLSYAVVRLQYTMDEVIRRLDNLERTLQEHRRMSRWSLLGGVQPHVLAAIIFWPLLVQFVMYLIHRRRLRVQLRLK</sequence>
<keyword evidence="2" id="KW-0175">Coiled coil</keyword>
<dbReference type="PRINTS" id="PR00689">
    <property type="entry name" value="ACOABINDINGP"/>
</dbReference>
<keyword evidence="4" id="KW-0812">Transmembrane</keyword>
<proteinExistence type="predicted"/>
<evidence type="ECO:0000256" key="3">
    <source>
        <dbReference type="SAM" id="MobiDB-lite"/>
    </source>
</evidence>